<name>A0ABQ3GEC3_9BURK</name>
<sequence>MAGRRDPRIVISKVWCRGNPAPFFVHGRLPGESAEKVGKGIVSRARSGRPSRARGGGQGGAHWGRHKEPAWSCAPERRRRLDRLARWPGERAPRPRARRVVRAVTEHGLSRTADPRDRRMRWRVPFGRAARALSDGGRLLAQDCTLRFGLVLSDADALARCQASAAGKGRTRISGAPNRSALMSSTNCASCNRACTQR</sequence>
<evidence type="ECO:0000313" key="3">
    <source>
        <dbReference type="Proteomes" id="UP000626210"/>
    </source>
</evidence>
<evidence type="ECO:0000256" key="1">
    <source>
        <dbReference type="SAM" id="MobiDB-lite"/>
    </source>
</evidence>
<reference evidence="3" key="1">
    <citation type="journal article" date="2019" name="Int. J. Syst. Evol. Microbiol.">
        <title>The Global Catalogue of Microorganisms (GCM) 10K type strain sequencing project: providing services to taxonomists for standard genome sequencing and annotation.</title>
        <authorList>
            <consortium name="The Broad Institute Genomics Platform"/>
            <consortium name="The Broad Institute Genome Sequencing Center for Infectious Disease"/>
            <person name="Wu L."/>
            <person name="Ma J."/>
        </authorList>
    </citation>
    <scope>NUCLEOTIDE SEQUENCE [LARGE SCALE GENOMIC DNA]</scope>
    <source>
        <strain evidence="3">KCTC 23314</strain>
    </source>
</reference>
<dbReference type="EMBL" id="BMYK01000037">
    <property type="protein sequence ID" value="GHD01951.1"/>
    <property type="molecule type" value="Genomic_DNA"/>
</dbReference>
<keyword evidence="3" id="KW-1185">Reference proteome</keyword>
<feature type="region of interest" description="Disordered" evidence="1">
    <location>
        <begin position="43"/>
        <end position="70"/>
    </location>
</feature>
<proteinExistence type="predicted"/>
<organism evidence="2 3">
    <name type="scientific">Pseudorhodoferax aquiterrae</name>
    <dbReference type="NCBI Taxonomy" id="747304"/>
    <lineage>
        <taxon>Bacteria</taxon>
        <taxon>Pseudomonadati</taxon>
        <taxon>Pseudomonadota</taxon>
        <taxon>Betaproteobacteria</taxon>
        <taxon>Burkholderiales</taxon>
        <taxon>Comamonadaceae</taxon>
    </lineage>
</organism>
<accession>A0ABQ3GEC3</accession>
<dbReference type="Proteomes" id="UP000626210">
    <property type="component" value="Unassembled WGS sequence"/>
</dbReference>
<comment type="caution">
    <text evidence="2">The sequence shown here is derived from an EMBL/GenBank/DDBJ whole genome shotgun (WGS) entry which is preliminary data.</text>
</comment>
<protein>
    <submittedName>
        <fullName evidence="2">Uncharacterized protein</fullName>
    </submittedName>
</protein>
<gene>
    <name evidence="2" type="ORF">GCM10007320_60710</name>
</gene>
<evidence type="ECO:0000313" key="2">
    <source>
        <dbReference type="EMBL" id="GHD01951.1"/>
    </source>
</evidence>